<feature type="domain" description="Methyl-accepting transducer" evidence="7">
    <location>
        <begin position="296"/>
        <end position="525"/>
    </location>
</feature>
<name>A0A7I9VH78_9BACT</name>
<keyword evidence="4" id="KW-0807">Transducer</keyword>
<organism evidence="9 10">
    <name type="scientific">Anaeromyxobacter diazotrophicus</name>
    <dbReference type="NCBI Taxonomy" id="2590199"/>
    <lineage>
        <taxon>Bacteria</taxon>
        <taxon>Pseudomonadati</taxon>
        <taxon>Myxococcota</taxon>
        <taxon>Myxococcia</taxon>
        <taxon>Myxococcales</taxon>
        <taxon>Cystobacterineae</taxon>
        <taxon>Anaeromyxobacteraceae</taxon>
        <taxon>Anaeromyxobacter</taxon>
    </lineage>
</organism>
<dbReference type="PRINTS" id="PR00260">
    <property type="entry name" value="CHEMTRNSDUCR"/>
</dbReference>
<evidence type="ECO:0000259" key="7">
    <source>
        <dbReference type="PROSITE" id="PS50111"/>
    </source>
</evidence>
<keyword evidence="6" id="KW-0472">Membrane</keyword>
<dbReference type="GO" id="GO:0006935">
    <property type="term" value="P:chemotaxis"/>
    <property type="evidence" value="ECO:0007669"/>
    <property type="project" value="UniProtKB-KW"/>
</dbReference>
<feature type="compositionally biased region" description="Low complexity" evidence="5">
    <location>
        <begin position="313"/>
        <end position="339"/>
    </location>
</feature>
<evidence type="ECO:0000259" key="8">
    <source>
        <dbReference type="PROSITE" id="PS50885"/>
    </source>
</evidence>
<comment type="subcellular location">
    <subcellularLocation>
        <location evidence="1">Membrane</location>
    </subcellularLocation>
</comment>
<dbReference type="InterPro" id="IPR004089">
    <property type="entry name" value="MCPsignal_dom"/>
</dbReference>
<dbReference type="PANTHER" id="PTHR43531">
    <property type="entry name" value="PROTEIN ICFG"/>
    <property type="match status" value="1"/>
</dbReference>
<evidence type="ECO:0000256" key="2">
    <source>
        <dbReference type="ARBA" id="ARBA00022500"/>
    </source>
</evidence>
<dbReference type="InterPro" id="IPR003660">
    <property type="entry name" value="HAMP_dom"/>
</dbReference>
<dbReference type="AlphaFoldDB" id="A0A7I9VH78"/>
<dbReference type="Pfam" id="PF00015">
    <property type="entry name" value="MCPsignal"/>
    <property type="match status" value="1"/>
</dbReference>
<feature type="region of interest" description="Disordered" evidence="5">
    <location>
        <begin position="313"/>
        <end position="357"/>
    </location>
</feature>
<sequence length="593" mass="61242">MVIVGNERDRDVLVADGLGQSPAAAEIDRTVQAALRAAKTSQNKLAAALSQKVDAIAARTTESYGEAGSAARGARAITLGAGLATAALLALMGGLITRSVRRQIQAVGDEARRLREAVADGRLDVRGDAAAIHPEFRPIVDGLNATMDAFVAPIQITAARLDGIAAGKIPAPTAEDFRGDFNRIKEAVNTCITTVQALVADTDALSRAATAGQLGARADATRHQGDFRRVLEGVNRTLDSMLAPVHDATQVLRRLADRDLRARADGQYQGEHARIAAAVNATAEALHGALAQVARAVGQVSSAAGQIAASSQTVASGASEQASSLEETSSSLESMTTMTKQSADNAQQANGLAQRAKTSAAEGGAAVEQMVGAMGKIKASAEGTSQIIKDINEIAFQTNLLALNAAVEAARAGEAGRGFAVVAEEVRSLALRAKEAANKTEGLIRDSVTQAGEGEVTAKHVTRVLGDIATSVSKVTDIVAEIAAAAKEQAAGIDQVTRAVAQMSQVTQQNAANSEESSSAATELSGQAQELGAMVAMFQLDGAATARHRPKVAAAQLQQAKLQKNTPAPASQAIPLRPEETFPMEGDTKFSDF</sequence>
<feature type="compositionally biased region" description="Low complexity" evidence="5">
    <location>
        <begin position="553"/>
        <end position="564"/>
    </location>
</feature>
<dbReference type="PROSITE" id="PS50111">
    <property type="entry name" value="CHEMOTAXIS_TRANSDUC_2"/>
    <property type="match status" value="1"/>
</dbReference>
<dbReference type="SUPFAM" id="SSF58104">
    <property type="entry name" value="Methyl-accepting chemotaxis protein (MCP) signaling domain"/>
    <property type="match status" value="1"/>
</dbReference>
<dbReference type="Gene3D" id="1.20.120.1530">
    <property type="match status" value="1"/>
</dbReference>
<dbReference type="GO" id="GO:0005886">
    <property type="term" value="C:plasma membrane"/>
    <property type="evidence" value="ECO:0007669"/>
    <property type="project" value="TreeGrafter"/>
</dbReference>
<comment type="similarity">
    <text evidence="3">Belongs to the methyl-accepting chemotaxis (MCP) protein family.</text>
</comment>
<dbReference type="GO" id="GO:0007165">
    <property type="term" value="P:signal transduction"/>
    <property type="evidence" value="ECO:0007669"/>
    <property type="project" value="UniProtKB-KW"/>
</dbReference>
<feature type="region of interest" description="Disordered" evidence="5">
    <location>
        <begin position="551"/>
        <end position="593"/>
    </location>
</feature>
<evidence type="ECO:0000256" key="5">
    <source>
        <dbReference type="SAM" id="MobiDB-lite"/>
    </source>
</evidence>
<keyword evidence="6" id="KW-1133">Transmembrane helix</keyword>
<feature type="transmembrane region" description="Helical" evidence="6">
    <location>
        <begin position="76"/>
        <end position="96"/>
    </location>
</feature>
<evidence type="ECO:0000256" key="4">
    <source>
        <dbReference type="PROSITE-ProRule" id="PRU00284"/>
    </source>
</evidence>
<evidence type="ECO:0000256" key="3">
    <source>
        <dbReference type="ARBA" id="ARBA00029447"/>
    </source>
</evidence>
<dbReference type="InterPro" id="IPR004090">
    <property type="entry name" value="Chemotax_Me-accpt_rcpt"/>
</dbReference>
<dbReference type="GO" id="GO:0004888">
    <property type="term" value="F:transmembrane signaling receptor activity"/>
    <property type="evidence" value="ECO:0007669"/>
    <property type="project" value="InterPro"/>
</dbReference>
<feature type="compositionally biased region" description="Polar residues" evidence="5">
    <location>
        <begin position="340"/>
        <end position="351"/>
    </location>
</feature>
<evidence type="ECO:0000313" key="9">
    <source>
        <dbReference type="EMBL" id="GEJ55490.1"/>
    </source>
</evidence>
<dbReference type="InterPro" id="IPR051310">
    <property type="entry name" value="MCP_chemotaxis"/>
</dbReference>
<gene>
    <name evidence="9" type="ORF">AMYX_02310</name>
</gene>
<dbReference type="FunFam" id="1.10.287.950:FF:000001">
    <property type="entry name" value="Methyl-accepting chemotaxis sensory transducer"/>
    <property type="match status" value="1"/>
</dbReference>
<proteinExistence type="inferred from homology"/>
<dbReference type="Pfam" id="PF18947">
    <property type="entry name" value="HAMP_2"/>
    <property type="match status" value="2"/>
</dbReference>
<keyword evidence="6" id="KW-0812">Transmembrane</keyword>
<feature type="domain" description="HAMP" evidence="8">
    <location>
        <begin position="239"/>
        <end position="291"/>
    </location>
</feature>
<reference evidence="10" key="1">
    <citation type="journal article" date="2020" name="Appl. Environ. Microbiol.">
        <title>Diazotrophic Anaeromyxobacter Isolates from Soils.</title>
        <authorList>
            <person name="Masuda Y."/>
            <person name="Yamanaka H."/>
            <person name="Xu Z.X."/>
            <person name="Shiratori Y."/>
            <person name="Aono T."/>
            <person name="Amachi S."/>
            <person name="Senoo K."/>
            <person name="Itoh H."/>
        </authorList>
    </citation>
    <scope>NUCLEOTIDE SEQUENCE [LARGE SCALE GENOMIC DNA]</scope>
    <source>
        <strain evidence="10">R267</strain>
    </source>
</reference>
<accession>A0A7I9VH78</accession>
<evidence type="ECO:0000256" key="6">
    <source>
        <dbReference type="SAM" id="Phobius"/>
    </source>
</evidence>
<evidence type="ECO:0008006" key="11">
    <source>
        <dbReference type="Google" id="ProtNLM"/>
    </source>
</evidence>
<dbReference type="Proteomes" id="UP000503640">
    <property type="component" value="Unassembled WGS sequence"/>
</dbReference>
<dbReference type="PANTHER" id="PTHR43531:SF11">
    <property type="entry name" value="METHYL-ACCEPTING CHEMOTAXIS PROTEIN 3"/>
    <property type="match status" value="1"/>
</dbReference>
<dbReference type="EMBL" id="BJTG01000001">
    <property type="protein sequence ID" value="GEJ55490.1"/>
    <property type="molecule type" value="Genomic_DNA"/>
</dbReference>
<protein>
    <recommendedName>
        <fullName evidence="11">Methyl-accepting chemotaxis sensory transducer</fullName>
    </recommendedName>
</protein>
<keyword evidence="10" id="KW-1185">Reference proteome</keyword>
<dbReference type="PROSITE" id="PS50885">
    <property type="entry name" value="HAMP"/>
    <property type="match status" value="1"/>
</dbReference>
<keyword evidence="2" id="KW-0145">Chemotaxis</keyword>
<dbReference type="SMART" id="SM00304">
    <property type="entry name" value="HAMP"/>
    <property type="match status" value="2"/>
</dbReference>
<dbReference type="Gene3D" id="1.10.287.950">
    <property type="entry name" value="Methyl-accepting chemotaxis protein"/>
    <property type="match status" value="1"/>
</dbReference>
<evidence type="ECO:0000313" key="10">
    <source>
        <dbReference type="Proteomes" id="UP000503640"/>
    </source>
</evidence>
<comment type="caution">
    <text evidence="9">The sequence shown here is derived from an EMBL/GenBank/DDBJ whole genome shotgun (WGS) entry which is preliminary data.</text>
</comment>
<evidence type="ECO:0000256" key="1">
    <source>
        <dbReference type="ARBA" id="ARBA00004370"/>
    </source>
</evidence>
<dbReference type="SMART" id="SM00283">
    <property type="entry name" value="MA"/>
    <property type="match status" value="1"/>
</dbReference>